<dbReference type="RefSeq" id="WP_013259053.1">
    <property type="nucleotide sequence ID" value="NC_014365.1"/>
</dbReference>
<reference evidence="1 2" key="1">
    <citation type="journal article" date="2010" name="Stand. Genomic Sci.">
        <title>Complete genome sequence of Desulfarculus baarsii type strain (2st14).</title>
        <authorList>
            <person name="Sun H."/>
            <person name="Spring S."/>
            <person name="Lapidus A."/>
            <person name="Davenport K."/>
            <person name="Del Rio T.G."/>
            <person name="Tice H."/>
            <person name="Nolan M."/>
            <person name="Copeland A."/>
            <person name="Cheng J.F."/>
            <person name="Lucas S."/>
            <person name="Tapia R."/>
            <person name="Goodwin L."/>
            <person name="Pitluck S."/>
            <person name="Ivanova N."/>
            <person name="Pagani I."/>
            <person name="Mavromatis K."/>
            <person name="Ovchinnikova G."/>
            <person name="Pati A."/>
            <person name="Chen A."/>
            <person name="Palaniappan K."/>
            <person name="Hauser L."/>
            <person name="Chang Y.J."/>
            <person name="Jeffries C.D."/>
            <person name="Detter J.C."/>
            <person name="Han C."/>
            <person name="Rohde M."/>
            <person name="Brambilla E."/>
            <person name="Goker M."/>
            <person name="Woyke T."/>
            <person name="Bristow J."/>
            <person name="Eisen J.A."/>
            <person name="Markowitz V."/>
            <person name="Hugenholtz P."/>
            <person name="Kyrpides N.C."/>
            <person name="Klenk H.P."/>
            <person name="Land M."/>
        </authorList>
    </citation>
    <scope>NUCLEOTIDE SEQUENCE [LARGE SCALE GENOMIC DNA]</scope>
    <source>
        <strain evidence="2">ATCC 33931 / DSM 2075 / LMG 7858 / VKM B-1802 / 2st14</strain>
    </source>
</reference>
<name>E1QJ71_DESB2</name>
<evidence type="ECO:0000313" key="2">
    <source>
        <dbReference type="Proteomes" id="UP000009047"/>
    </source>
</evidence>
<dbReference type="EMBL" id="CP002085">
    <property type="protein sequence ID" value="ADK85614.1"/>
    <property type="molecule type" value="Genomic_DNA"/>
</dbReference>
<dbReference type="STRING" id="644282.Deba_2251"/>
<dbReference type="eggNOG" id="COG0463">
    <property type="taxonomic scope" value="Bacteria"/>
</dbReference>
<protein>
    <submittedName>
        <fullName evidence="1">Uncharacterized protein</fullName>
    </submittedName>
</protein>
<evidence type="ECO:0000313" key="1">
    <source>
        <dbReference type="EMBL" id="ADK85614.1"/>
    </source>
</evidence>
<accession>E1QJ71</accession>
<dbReference type="HOGENOM" id="CLU_1041016_0_0_7"/>
<dbReference type="Proteomes" id="UP000009047">
    <property type="component" value="Chromosome"/>
</dbReference>
<keyword evidence="2" id="KW-1185">Reference proteome</keyword>
<organism evidence="1 2">
    <name type="scientific">Desulfarculus baarsii (strain ATCC 33931 / DSM 2075 / LMG 7858 / VKM B-1802 / 2st14)</name>
    <dbReference type="NCBI Taxonomy" id="644282"/>
    <lineage>
        <taxon>Bacteria</taxon>
        <taxon>Pseudomonadati</taxon>
        <taxon>Thermodesulfobacteriota</taxon>
        <taxon>Desulfarculia</taxon>
        <taxon>Desulfarculales</taxon>
        <taxon>Desulfarculaceae</taxon>
        <taxon>Desulfarculus</taxon>
    </lineage>
</organism>
<proteinExistence type="predicted"/>
<dbReference type="AlphaFoldDB" id="E1QJ71"/>
<gene>
    <name evidence="1" type="ordered locus">Deba_2251</name>
</gene>
<dbReference type="KEGG" id="dbr:Deba_2251"/>
<sequence>MGIAILGRIKARLKNNSAAVQEAGRQTQPCAISCKLETEIRYGKLRGWAYNVHNPGERLTVQLCRDGEVLQEVLSCRPRPDLAHVIPTPFDYGFAISLPVVDCRKSPAIFSLRVAEYPDAPVKNGVVTLAMCDKDSVVRGACDKQLNGRFINGWAVDAATGQGGRRLVIMIDGNFLTEVIADAPRHDIAKAGLGEVNCGFRVRLPKYFFNGNSHVVMVIDSVTKTVLDNTGVKFSLADIKNGLERERSRLAGEMYKSYLRHFKGKMA</sequence>